<protein>
    <recommendedName>
        <fullName evidence="4">DUF4349 domain-containing protein</fullName>
    </recommendedName>
</protein>
<comment type="caution">
    <text evidence="2">The sequence shown here is derived from an EMBL/GenBank/DDBJ whole genome shotgun (WGS) entry which is preliminary data.</text>
</comment>
<keyword evidence="1" id="KW-0812">Transmembrane</keyword>
<organism evidence="2 3">
    <name type="scientific">Sphingomonas insulae</name>
    <dbReference type="NCBI Taxonomy" id="424800"/>
    <lineage>
        <taxon>Bacteria</taxon>
        <taxon>Pseudomonadati</taxon>
        <taxon>Pseudomonadota</taxon>
        <taxon>Alphaproteobacteria</taxon>
        <taxon>Sphingomonadales</taxon>
        <taxon>Sphingomonadaceae</taxon>
        <taxon>Sphingomonas</taxon>
    </lineage>
</organism>
<dbReference type="PROSITE" id="PS51257">
    <property type="entry name" value="PROKAR_LIPOPROTEIN"/>
    <property type="match status" value="1"/>
</dbReference>
<reference evidence="2 3" key="1">
    <citation type="journal article" date="2019" name="Int. J. Syst. Evol. Microbiol.">
        <title>The Global Catalogue of Microorganisms (GCM) 10K type strain sequencing project: providing services to taxonomists for standard genome sequencing and annotation.</title>
        <authorList>
            <consortium name="The Broad Institute Genomics Platform"/>
            <consortium name="The Broad Institute Genome Sequencing Center for Infectious Disease"/>
            <person name="Wu L."/>
            <person name="Ma J."/>
        </authorList>
    </citation>
    <scope>NUCLEOTIDE SEQUENCE [LARGE SCALE GENOMIC DNA]</scope>
    <source>
        <strain evidence="2 3">JCM 14603</strain>
    </source>
</reference>
<sequence>MRTFVTSVGIATLTLAGCSKAPEEADPGPTLGNASTAGLAFTYAYNLTLPARAIDELQEAHAAACEALGPQRCRITGITYDVDRAGDVSASLSANVAAPLARRFGRDAVTAAERAGATLTGAHIGGTEAALEESAAAGQSVDAQTDLARIDRELARSDLPAAERTELQAQRAGRLADQRTAAAARSGARDSIVTAPVSFNYATGRGSGFANQLRDSGDTALNSAAATFGAAIWLVAALGPPFLALLVVILLWIYFARPLWRRLLAITARGDGTPYDPA</sequence>
<evidence type="ECO:0000313" key="3">
    <source>
        <dbReference type="Proteomes" id="UP001500238"/>
    </source>
</evidence>
<feature type="transmembrane region" description="Helical" evidence="1">
    <location>
        <begin position="231"/>
        <end position="255"/>
    </location>
</feature>
<keyword evidence="1" id="KW-1133">Transmembrane helix</keyword>
<name>A0ABN1HV67_9SPHN</name>
<gene>
    <name evidence="2" type="ORF">GCM10009102_19310</name>
</gene>
<evidence type="ECO:0008006" key="4">
    <source>
        <dbReference type="Google" id="ProtNLM"/>
    </source>
</evidence>
<keyword evidence="1" id="KW-0472">Membrane</keyword>
<dbReference type="EMBL" id="BAAAES010000008">
    <property type="protein sequence ID" value="GAA0669076.1"/>
    <property type="molecule type" value="Genomic_DNA"/>
</dbReference>
<evidence type="ECO:0000256" key="1">
    <source>
        <dbReference type="SAM" id="Phobius"/>
    </source>
</evidence>
<proteinExistence type="predicted"/>
<dbReference type="Proteomes" id="UP001500238">
    <property type="component" value="Unassembled WGS sequence"/>
</dbReference>
<keyword evidence="3" id="KW-1185">Reference proteome</keyword>
<evidence type="ECO:0000313" key="2">
    <source>
        <dbReference type="EMBL" id="GAA0669076.1"/>
    </source>
</evidence>
<dbReference type="RefSeq" id="WP_163959455.1">
    <property type="nucleotide sequence ID" value="NZ_BAAAES010000008.1"/>
</dbReference>
<accession>A0ABN1HV67</accession>